<dbReference type="InterPro" id="IPR038974">
    <property type="entry name" value="CIF1/2"/>
</dbReference>
<dbReference type="Proteomes" id="UP001497480">
    <property type="component" value="Unassembled WGS sequence"/>
</dbReference>
<dbReference type="PANTHER" id="PTHR35290">
    <property type="entry name" value="PROTEIN CASPARIAN STRIP INTEGRITY FACTOR 1-RELATED"/>
    <property type="match status" value="1"/>
</dbReference>
<evidence type="ECO:0000313" key="3">
    <source>
        <dbReference type="EMBL" id="CAL0303566.1"/>
    </source>
</evidence>
<name>A0AAV1W3I7_LUPLU</name>
<dbReference type="EMBL" id="CAXHTB010000003">
    <property type="protein sequence ID" value="CAL0303566.1"/>
    <property type="molecule type" value="Genomic_DNA"/>
</dbReference>
<reference evidence="3 4" key="1">
    <citation type="submission" date="2024-03" db="EMBL/GenBank/DDBJ databases">
        <authorList>
            <person name="Martinez-Hernandez J."/>
        </authorList>
    </citation>
    <scope>NUCLEOTIDE SEQUENCE [LARGE SCALE GENOMIC DNA]</scope>
</reference>
<dbReference type="PANTHER" id="PTHR35290:SF2">
    <property type="entry name" value="PROTEIN CASPARIAN STRIP INTEGRITY FACTOR 1"/>
    <property type="match status" value="1"/>
</dbReference>
<keyword evidence="2" id="KW-0732">Signal</keyword>
<accession>A0AAV1W3I7</accession>
<protein>
    <submittedName>
        <fullName evidence="3">Uncharacterized protein</fullName>
    </submittedName>
</protein>
<proteinExistence type="predicted"/>
<feature type="signal peptide" evidence="2">
    <location>
        <begin position="1"/>
        <end position="25"/>
    </location>
</feature>
<feature type="region of interest" description="Disordered" evidence="1">
    <location>
        <begin position="68"/>
        <end position="91"/>
    </location>
</feature>
<evidence type="ECO:0000256" key="1">
    <source>
        <dbReference type="SAM" id="MobiDB-lite"/>
    </source>
</evidence>
<evidence type="ECO:0000313" key="4">
    <source>
        <dbReference type="Proteomes" id="UP001497480"/>
    </source>
</evidence>
<feature type="chain" id="PRO_5043472016" evidence="2">
    <location>
        <begin position="26"/>
        <end position="91"/>
    </location>
</feature>
<sequence>MGIMFPKKLTLLFLLISGSFLPTYSEGGQSKFMSILAEDIKATKEGSSRKSMKKEEVSIAQEGLLKDNTRDYGRYDPSSDLSKPPFNLIPN</sequence>
<gene>
    <name evidence="3" type="ORF">LLUT_LOCUS4626</name>
</gene>
<evidence type="ECO:0000256" key="2">
    <source>
        <dbReference type="SAM" id="SignalP"/>
    </source>
</evidence>
<keyword evidence="4" id="KW-1185">Reference proteome</keyword>
<dbReference type="AlphaFoldDB" id="A0AAV1W3I7"/>
<comment type="caution">
    <text evidence="3">The sequence shown here is derived from an EMBL/GenBank/DDBJ whole genome shotgun (WGS) entry which is preliminary data.</text>
</comment>
<organism evidence="3 4">
    <name type="scientific">Lupinus luteus</name>
    <name type="common">European yellow lupine</name>
    <dbReference type="NCBI Taxonomy" id="3873"/>
    <lineage>
        <taxon>Eukaryota</taxon>
        <taxon>Viridiplantae</taxon>
        <taxon>Streptophyta</taxon>
        <taxon>Embryophyta</taxon>
        <taxon>Tracheophyta</taxon>
        <taxon>Spermatophyta</taxon>
        <taxon>Magnoliopsida</taxon>
        <taxon>eudicotyledons</taxon>
        <taxon>Gunneridae</taxon>
        <taxon>Pentapetalae</taxon>
        <taxon>rosids</taxon>
        <taxon>fabids</taxon>
        <taxon>Fabales</taxon>
        <taxon>Fabaceae</taxon>
        <taxon>Papilionoideae</taxon>
        <taxon>50 kb inversion clade</taxon>
        <taxon>genistoids sensu lato</taxon>
        <taxon>core genistoids</taxon>
        <taxon>Genisteae</taxon>
        <taxon>Lupinus</taxon>
    </lineage>
</organism>